<protein>
    <submittedName>
        <fullName evidence="4">DNA-binding PadR family transcriptional regulator</fullName>
    </submittedName>
</protein>
<keyword evidence="4" id="KW-0238">DNA-binding</keyword>
<dbReference type="InterPro" id="IPR018309">
    <property type="entry name" value="Tscrpt_reg_PadR_C"/>
</dbReference>
<feature type="domain" description="Transcription regulator PadR N-terminal" evidence="2">
    <location>
        <begin position="7"/>
        <end position="80"/>
    </location>
</feature>
<sequence>MALEHALLVSLTERAGSGYELARRFDKSIGYFWSATHQQIYRVLKRMEESGWVDGEAVAQDGKPDKKVYSVNAAGRAELARWIAEPSSTEMPRSELGVKIRAAEHGDIDALCTEVIRQRDQHAQRLEVYRLMEKKDFPAPERLTGTPLHQYLVLRGGIRVEAGFVEWCDEVLQALRPRADMSAPLPPATSAAIPLDDGESEAPR</sequence>
<evidence type="ECO:0000256" key="1">
    <source>
        <dbReference type="SAM" id="MobiDB-lite"/>
    </source>
</evidence>
<dbReference type="InterPro" id="IPR005149">
    <property type="entry name" value="Tscrpt_reg_PadR_N"/>
</dbReference>
<proteinExistence type="predicted"/>
<dbReference type="InterPro" id="IPR036388">
    <property type="entry name" value="WH-like_DNA-bd_sf"/>
</dbReference>
<name>A0ABS4QRD0_9NOCA</name>
<feature type="domain" description="Transcription regulator PadR C-terminal" evidence="3">
    <location>
        <begin position="93"/>
        <end position="176"/>
    </location>
</feature>
<dbReference type="RefSeq" id="WP_209897411.1">
    <property type="nucleotide sequence ID" value="NZ_JAGGMR010000001.1"/>
</dbReference>
<accession>A0ABS4QRD0</accession>
<evidence type="ECO:0000313" key="4">
    <source>
        <dbReference type="EMBL" id="MBP2194264.1"/>
    </source>
</evidence>
<comment type="caution">
    <text evidence="4">The sequence shown here is derived from an EMBL/GenBank/DDBJ whole genome shotgun (WGS) entry which is preliminary data.</text>
</comment>
<keyword evidence="5" id="KW-1185">Reference proteome</keyword>
<dbReference type="PANTHER" id="PTHR43252">
    <property type="entry name" value="TRANSCRIPTIONAL REGULATOR YQJI"/>
    <property type="match status" value="1"/>
</dbReference>
<dbReference type="PANTHER" id="PTHR43252:SF4">
    <property type="entry name" value="TRANSCRIPTIONAL REGULATORY PROTEIN"/>
    <property type="match status" value="1"/>
</dbReference>
<evidence type="ECO:0000259" key="2">
    <source>
        <dbReference type="Pfam" id="PF03551"/>
    </source>
</evidence>
<dbReference type="Gene3D" id="1.10.10.10">
    <property type="entry name" value="Winged helix-like DNA-binding domain superfamily/Winged helix DNA-binding domain"/>
    <property type="match status" value="1"/>
</dbReference>
<gene>
    <name evidence="4" type="ORF">BJ987_007165</name>
</gene>
<dbReference type="Pfam" id="PF03551">
    <property type="entry name" value="PadR"/>
    <property type="match status" value="1"/>
</dbReference>
<dbReference type="Pfam" id="PF10400">
    <property type="entry name" value="Vir_act_alpha_C"/>
    <property type="match status" value="1"/>
</dbReference>
<evidence type="ECO:0000313" key="5">
    <source>
        <dbReference type="Proteomes" id="UP001519325"/>
    </source>
</evidence>
<feature type="region of interest" description="Disordered" evidence="1">
    <location>
        <begin position="181"/>
        <end position="204"/>
    </location>
</feature>
<evidence type="ECO:0000259" key="3">
    <source>
        <dbReference type="Pfam" id="PF10400"/>
    </source>
</evidence>
<dbReference type="SUPFAM" id="SSF46785">
    <property type="entry name" value="Winged helix' DNA-binding domain"/>
    <property type="match status" value="1"/>
</dbReference>
<dbReference type="InterPro" id="IPR036390">
    <property type="entry name" value="WH_DNA-bd_sf"/>
</dbReference>
<organism evidence="4 5">
    <name type="scientific">Nocardia goodfellowii</name>
    <dbReference type="NCBI Taxonomy" id="882446"/>
    <lineage>
        <taxon>Bacteria</taxon>
        <taxon>Bacillati</taxon>
        <taxon>Actinomycetota</taxon>
        <taxon>Actinomycetes</taxon>
        <taxon>Mycobacteriales</taxon>
        <taxon>Nocardiaceae</taxon>
        <taxon>Nocardia</taxon>
    </lineage>
</organism>
<dbReference type="EMBL" id="JAGGMR010000001">
    <property type="protein sequence ID" value="MBP2194264.1"/>
    <property type="molecule type" value="Genomic_DNA"/>
</dbReference>
<dbReference type="Gene3D" id="6.10.140.190">
    <property type="match status" value="1"/>
</dbReference>
<reference evidence="4 5" key="1">
    <citation type="submission" date="2021-03" db="EMBL/GenBank/DDBJ databases">
        <title>Sequencing the genomes of 1000 actinobacteria strains.</title>
        <authorList>
            <person name="Klenk H.-P."/>
        </authorList>
    </citation>
    <scope>NUCLEOTIDE SEQUENCE [LARGE SCALE GENOMIC DNA]</scope>
    <source>
        <strain evidence="4 5">DSM 45516</strain>
    </source>
</reference>
<dbReference type="Proteomes" id="UP001519325">
    <property type="component" value="Unassembled WGS sequence"/>
</dbReference>
<dbReference type="GO" id="GO:0003677">
    <property type="term" value="F:DNA binding"/>
    <property type="evidence" value="ECO:0007669"/>
    <property type="project" value="UniProtKB-KW"/>
</dbReference>